<name>A0A228HT68_9BURK</name>
<evidence type="ECO:0000313" key="2">
    <source>
        <dbReference type="Proteomes" id="UP000214600"/>
    </source>
</evidence>
<dbReference type="EMBL" id="NKFA01000037">
    <property type="protein sequence ID" value="OXI33328.1"/>
    <property type="molecule type" value="Genomic_DNA"/>
</dbReference>
<protein>
    <submittedName>
        <fullName evidence="1">Uncharacterized protein</fullName>
    </submittedName>
</protein>
<reference evidence="2" key="1">
    <citation type="submission" date="2017-06" db="EMBL/GenBank/DDBJ databases">
        <authorList>
            <person name="LiPuma J."/>
            <person name="Spilker T."/>
        </authorList>
    </citation>
    <scope>NUCLEOTIDE SEQUENCE [LARGE SCALE GENOMIC DNA]</scope>
    <source>
        <strain evidence="2">AU17325</strain>
    </source>
</reference>
<sequence>MSDTGFGPALLVRVIEDLLYDLRKWRGSIDGTRDGIVKGTSTLHTSHARMRDRIADGNAGFDDDVRAVAQAASRDTERTTGEAALRVRVEDAQARTTAGVAAAQAALATARAQAAHWRNRLASMQAEHSAALASAASAHAQAAAARSAAAALPTHSYDSKSPGDPNAAARAAHYAAASRHDAAAAHATATAARLADRSDAIEENLALCRVSAECAEQANAAAVAAELSMTRADAMRADATRWHTEALGLSDAMRRALDEQRALIDAIAPTALAATRDIDDIRAHEHRLDAQLQASGDLLGAADRFLDEKAGQLRELAAGLGA</sequence>
<comment type="caution">
    <text evidence="1">The sequence shown here is derived from an EMBL/GenBank/DDBJ whole genome shotgun (WGS) entry which is preliminary data.</text>
</comment>
<accession>A0A228HT68</accession>
<dbReference type="Proteomes" id="UP000214600">
    <property type="component" value="Unassembled WGS sequence"/>
</dbReference>
<proteinExistence type="predicted"/>
<reference evidence="1 2" key="2">
    <citation type="submission" date="2017-08" db="EMBL/GenBank/DDBJ databases">
        <title>WGS of novel Burkholderia cepaca complex species.</title>
        <authorList>
            <person name="Lipuma J."/>
            <person name="Spilker T."/>
        </authorList>
    </citation>
    <scope>NUCLEOTIDE SEQUENCE [LARGE SCALE GENOMIC DNA]</scope>
    <source>
        <strain evidence="1 2">AU17325</strain>
    </source>
</reference>
<evidence type="ECO:0000313" key="1">
    <source>
        <dbReference type="EMBL" id="OXI33328.1"/>
    </source>
</evidence>
<dbReference type="RefSeq" id="WP_089454404.1">
    <property type="nucleotide sequence ID" value="NZ_NKFA01000037.1"/>
</dbReference>
<dbReference type="AlphaFoldDB" id="A0A228HT68"/>
<gene>
    <name evidence="1" type="ORF">CFB84_39685</name>
</gene>
<organism evidence="1 2">
    <name type="scientific">Burkholderia aenigmatica</name>
    <dbReference type="NCBI Taxonomy" id="2015348"/>
    <lineage>
        <taxon>Bacteria</taxon>
        <taxon>Pseudomonadati</taxon>
        <taxon>Pseudomonadota</taxon>
        <taxon>Betaproteobacteria</taxon>
        <taxon>Burkholderiales</taxon>
        <taxon>Burkholderiaceae</taxon>
        <taxon>Burkholderia</taxon>
        <taxon>Burkholderia cepacia complex</taxon>
    </lineage>
</organism>